<dbReference type="EMBL" id="WTVQ01000017">
    <property type="protein sequence ID" value="NMG75441.1"/>
    <property type="molecule type" value="Genomic_DNA"/>
</dbReference>
<dbReference type="Pfam" id="PF03091">
    <property type="entry name" value="CutA1"/>
    <property type="match status" value="1"/>
</dbReference>
<reference evidence="2 3" key="1">
    <citation type="submission" date="2019-12" db="EMBL/GenBank/DDBJ databases">
        <title>Comparative genomics gives insights into the taxonomy of the Azoarcus-Aromatoleum group and reveals separate origins of nif in the plant-associated Azoarcus and non-plant-associated Aromatoleum sub-groups.</title>
        <authorList>
            <person name="Lafos M."/>
            <person name="Maluk M."/>
            <person name="Batista M."/>
            <person name="Junghare M."/>
            <person name="Carmona M."/>
            <person name="Faoro H."/>
            <person name="Cruz L.M."/>
            <person name="Battistoni F."/>
            <person name="De Souza E."/>
            <person name="Pedrosa F."/>
            <person name="Chen W.-M."/>
            <person name="Poole P.S."/>
            <person name="Dixon R.A."/>
            <person name="James E.K."/>
        </authorList>
    </citation>
    <scope>NUCLEOTIDE SEQUENCE [LARGE SCALE GENOMIC DNA]</scope>
    <source>
        <strain evidence="2 3">22Lin</strain>
    </source>
</reference>
<sequence>MTEALVVLTNCPDAEHAGALAAQLVERKLAACVNMLAPCRSVYRWQGTIETADEVPLLIKTTRDRYPALEAAIRELHPYELPEIVAVPIVRGLPAYLDWIAAETALAPTGDATAPPDS</sequence>
<dbReference type="PANTHER" id="PTHR23419">
    <property type="entry name" value="DIVALENT CATION TOLERANCE CUTA-RELATED"/>
    <property type="match status" value="1"/>
</dbReference>
<comment type="caution">
    <text evidence="2">The sequence shown here is derived from an EMBL/GenBank/DDBJ whole genome shotgun (WGS) entry which is preliminary data.</text>
</comment>
<gene>
    <name evidence="2" type="ORF">GPA25_11800</name>
</gene>
<dbReference type="Proteomes" id="UP000648984">
    <property type="component" value="Unassembled WGS sequence"/>
</dbReference>
<dbReference type="InterPro" id="IPR004323">
    <property type="entry name" value="Ion_tolerance_CutA"/>
</dbReference>
<dbReference type="SUPFAM" id="SSF54913">
    <property type="entry name" value="GlnB-like"/>
    <property type="match status" value="1"/>
</dbReference>
<dbReference type="InterPro" id="IPR015867">
    <property type="entry name" value="N-reg_PII/ATP_PRibTrfase_C"/>
</dbReference>
<evidence type="ECO:0000313" key="3">
    <source>
        <dbReference type="Proteomes" id="UP000648984"/>
    </source>
</evidence>
<dbReference type="PANTHER" id="PTHR23419:SF8">
    <property type="entry name" value="FI09726P"/>
    <property type="match status" value="1"/>
</dbReference>
<organism evidence="2 3">
    <name type="scientific">Aromatoleum diolicum</name>
    <dbReference type="NCBI Taxonomy" id="75796"/>
    <lineage>
        <taxon>Bacteria</taxon>
        <taxon>Pseudomonadati</taxon>
        <taxon>Pseudomonadota</taxon>
        <taxon>Betaproteobacteria</taxon>
        <taxon>Rhodocyclales</taxon>
        <taxon>Rhodocyclaceae</taxon>
        <taxon>Aromatoleum</taxon>
    </lineage>
</organism>
<keyword evidence="3" id="KW-1185">Reference proteome</keyword>
<protein>
    <submittedName>
        <fullName evidence="2">Divalent cation tolerance protein CutA</fullName>
    </submittedName>
</protein>
<dbReference type="Gene3D" id="3.30.70.120">
    <property type="match status" value="1"/>
</dbReference>
<name>A0ABX1QAM7_9RHOO</name>
<proteinExistence type="inferred from homology"/>
<dbReference type="InterPro" id="IPR011322">
    <property type="entry name" value="N-reg_PII-like_a/b"/>
</dbReference>
<comment type="similarity">
    <text evidence="1">Belongs to the CutA family.</text>
</comment>
<evidence type="ECO:0000256" key="1">
    <source>
        <dbReference type="ARBA" id="ARBA00010169"/>
    </source>
</evidence>
<dbReference type="RefSeq" id="WP_169260589.1">
    <property type="nucleotide sequence ID" value="NZ_WTVQ01000017.1"/>
</dbReference>
<accession>A0ABX1QAM7</accession>
<evidence type="ECO:0000313" key="2">
    <source>
        <dbReference type="EMBL" id="NMG75441.1"/>
    </source>
</evidence>